<proteinExistence type="predicted"/>
<accession>X1VN86</accession>
<feature type="non-terminal residue" evidence="1">
    <location>
        <position position="1"/>
    </location>
</feature>
<evidence type="ECO:0000313" key="1">
    <source>
        <dbReference type="EMBL" id="GAJ21207.1"/>
    </source>
</evidence>
<organism evidence="1">
    <name type="scientific">marine sediment metagenome</name>
    <dbReference type="NCBI Taxonomy" id="412755"/>
    <lineage>
        <taxon>unclassified sequences</taxon>
        <taxon>metagenomes</taxon>
        <taxon>ecological metagenomes</taxon>
    </lineage>
</organism>
<sequence length="184" mass="20746">KKGNPHIHVAARCRYIPQAWLSNQWRDLTGSPVVDIRAVKDPARTAGYVTKYMLKSPYFTVAALDRQRLYQLSRLYAPQLKDPVKEAQYKGWQWSWIDTSLWHVTNSMPRGLADYDALQAFSGAIKLDAAPGRDRCPDFTLEVDGRAHFFDDATTPHAYAVAGPTDSDWAPGTVQFGLFSRPAF</sequence>
<protein>
    <submittedName>
        <fullName evidence="1">Uncharacterized protein</fullName>
    </submittedName>
</protein>
<comment type="caution">
    <text evidence="1">The sequence shown here is derived from an EMBL/GenBank/DDBJ whole genome shotgun (WGS) entry which is preliminary data.</text>
</comment>
<dbReference type="EMBL" id="BARW01035548">
    <property type="protein sequence ID" value="GAJ21207.1"/>
    <property type="molecule type" value="Genomic_DNA"/>
</dbReference>
<name>X1VN86_9ZZZZ</name>
<gene>
    <name evidence="1" type="ORF">S12H4_55421</name>
</gene>
<dbReference type="AlphaFoldDB" id="X1VN86"/>
<reference evidence="1" key="1">
    <citation type="journal article" date="2014" name="Front. Microbiol.">
        <title>High frequency of phylogenetically diverse reductive dehalogenase-homologous genes in deep subseafloor sedimentary metagenomes.</title>
        <authorList>
            <person name="Kawai M."/>
            <person name="Futagami T."/>
            <person name="Toyoda A."/>
            <person name="Takaki Y."/>
            <person name="Nishi S."/>
            <person name="Hori S."/>
            <person name="Arai W."/>
            <person name="Tsubouchi T."/>
            <person name="Morono Y."/>
            <person name="Uchiyama I."/>
            <person name="Ito T."/>
            <person name="Fujiyama A."/>
            <person name="Inagaki F."/>
            <person name="Takami H."/>
        </authorList>
    </citation>
    <scope>NUCLEOTIDE SEQUENCE</scope>
    <source>
        <strain evidence="1">Expedition CK06-06</strain>
    </source>
</reference>